<evidence type="ECO:0000256" key="3">
    <source>
        <dbReference type="ARBA" id="ARBA00023143"/>
    </source>
</evidence>
<dbReference type="InterPro" id="IPR009875">
    <property type="entry name" value="PilZ_domain"/>
</dbReference>
<evidence type="ECO:0000256" key="4">
    <source>
        <dbReference type="HAMAP-Rule" id="MF_01457"/>
    </source>
</evidence>
<dbReference type="GO" id="GO:0009425">
    <property type="term" value="C:bacterial-type flagellum basal body"/>
    <property type="evidence" value="ECO:0007669"/>
    <property type="project" value="UniProtKB-SubCell"/>
</dbReference>
<dbReference type="Pfam" id="PF07317">
    <property type="entry name" value="PilZN"/>
    <property type="match status" value="1"/>
</dbReference>
<keyword evidence="7" id="KW-0966">Cell projection</keyword>
<dbReference type="GO" id="GO:0071973">
    <property type="term" value="P:bacterial-type flagellum-dependent cell motility"/>
    <property type="evidence" value="ECO:0007669"/>
    <property type="project" value="UniProtKB-UniRule"/>
</dbReference>
<dbReference type="Pfam" id="PF07238">
    <property type="entry name" value="PilZ"/>
    <property type="match status" value="1"/>
</dbReference>
<evidence type="ECO:0000256" key="1">
    <source>
        <dbReference type="ARBA" id="ARBA00022636"/>
    </source>
</evidence>
<evidence type="ECO:0000313" key="8">
    <source>
        <dbReference type="Proteomes" id="UP000035352"/>
    </source>
</evidence>
<dbReference type="AlphaFoldDB" id="A0A0G3BWS0"/>
<dbReference type="Gene3D" id="2.30.110.10">
    <property type="entry name" value="Electron Transport, Fmn-binding Protein, Chain A"/>
    <property type="match status" value="1"/>
</dbReference>
<organism evidence="7 8">
    <name type="scientific">Caldimonas brevitalea</name>
    <dbReference type="NCBI Taxonomy" id="413882"/>
    <lineage>
        <taxon>Bacteria</taxon>
        <taxon>Pseudomonadati</taxon>
        <taxon>Pseudomonadota</taxon>
        <taxon>Betaproteobacteria</taxon>
        <taxon>Burkholderiales</taxon>
        <taxon>Sphaerotilaceae</taxon>
        <taxon>Caldimonas</taxon>
    </lineage>
</organism>
<evidence type="ECO:0000259" key="5">
    <source>
        <dbReference type="Pfam" id="PF07238"/>
    </source>
</evidence>
<comment type="subunit">
    <text evidence="4">Monomer. Interacts with the flagellar basal bodies.</text>
</comment>
<dbReference type="SUPFAM" id="SSF141371">
    <property type="entry name" value="PilZ domain-like"/>
    <property type="match status" value="1"/>
</dbReference>
<keyword evidence="8" id="KW-1185">Reference proteome</keyword>
<evidence type="ECO:0000259" key="6">
    <source>
        <dbReference type="Pfam" id="PF07317"/>
    </source>
</evidence>
<dbReference type="KEGG" id="pbh:AAW51_4299"/>
<dbReference type="EMBL" id="CP011371">
    <property type="protein sequence ID" value="AKJ30990.1"/>
    <property type="molecule type" value="Genomic_DNA"/>
</dbReference>
<dbReference type="GO" id="GO:0071945">
    <property type="term" value="P:regulation of bacterial-type flagellum-dependent cell motility by regulation of motor speed"/>
    <property type="evidence" value="ECO:0007669"/>
    <property type="project" value="UniProtKB-UniRule"/>
</dbReference>
<accession>A0A0G3BWS0</accession>
<dbReference type="STRING" id="413882.AAW51_4299"/>
<dbReference type="GO" id="GO:0035438">
    <property type="term" value="F:cyclic-di-GMP binding"/>
    <property type="evidence" value="ECO:0007669"/>
    <property type="project" value="UniProtKB-UniRule"/>
</dbReference>
<keyword evidence="3 4" id="KW-0975">Bacterial flagellum</keyword>
<evidence type="ECO:0000313" key="7">
    <source>
        <dbReference type="EMBL" id="AKJ30990.1"/>
    </source>
</evidence>
<comment type="function">
    <text evidence="4">Acts as a flagellar brake, regulating swimming and swarming in a bis-(3'-5') cyclic diguanylic acid (c-di-GMP)-dependent manner. Binds 1 c-di-GMP dimer per subunit. Increasing levels of c-di-GMP lead to decreased motility.</text>
</comment>
<reference evidence="7 8" key="1">
    <citation type="submission" date="2015-05" db="EMBL/GenBank/DDBJ databases">
        <authorList>
            <person name="Tang B."/>
            <person name="Yu Y."/>
        </authorList>
    </citation>
    <scope>NUCLEOTIDE SEQUENCE [LARGE SCALE GENOMIC DNA]</scope>
    <source>
        <strain evidence="7 8">DSM 7029</strain>
    </source>
</reference>
<dbReference type="InterPro" id="IPR012349">
    <property type="entry name" value="Split_barrel_FMN-bd"/>
</dbReference>
<proteinExistence type="inferred from homology"/>
<evidence type="ECO:0000256" key="2">
    <source>
        <dbReference type="ARBA" id="ARBA00022741"/>
    </source>
</evidence>
<sequence length="262" mass="29117">MFHHAMATPSNPQAHDQAEDAAKLDDFRITGRFEIATLLQQLVQQRALVTIATPEGACYTTNVWEVEPDKGVMRFSADRLDPQLQRVLDAGDAVAVAYLDSIKIQFDVEGLVQVHAGQTAATTLNCVLPDELFRFQRRTSFRVRPLLNSPPVASFRHPAIAEMRLELRVLDVSIGGIALFIPENVPVVEPGTQIGQVSVELDAETRFNATLRVAHASSMLDNSKGMRIGCELENLNGEALRSLQRYIDQTQKRRRLMALDDA</sequence>
<feature type="domain" description="PilZ" evidence="5">
    <location>
        <begin position="136"/>
        <end position="248"/>
    </location>
</feature>
<keyword evidence="1 4" id="KW-0973">c-di-GMP</keyword>
<dbReference type="Proteomes" id="UP000035352">
    <property type="component" value="Chromosome"/>
</dbReference>
<dbReference type="Gene3D" id="2.40.10.220">
    <property type="entry name" value="predicted glycosyltransferase like domains"/>
    <property type="match status" value="1"/>
</dbReference>
<dbReference type="InterPro" id="IPR009926">
    <property type="entry name" value="T3SS_YcgR_PilZN"/>
</dbReference>
<gene>
    <name evidence="4" type="primary">ycgR</name>
    <name evidence="7" type="ORF">AAW51_4299</name>
</gene>
<protein>
    <recommendedName>
        <fullName evidence="4">Flagellar brake protein YcgR</fullName>
    </recommendedName>
    <alternativeName>
        <fullName evidence="4">Cyclic di-GMP binding protein YcgR</fullName>
    </alternativeName>
</protein>
<keyword evidence="7" id="KW-0969">Cilium</keyword>
<dbReference type="InterPro" id="IPR023787">
    <property type="entry name" value="T3SS_YcgR"/>
</dbReference>
<keyword evidence="2 4" id="KW-0547">Nucleotide-binding</keyword>
<comment type="similarity">
    <text evidence="4">Belongs to the YcgR family.</text>
</comment>
<keyword evidence="7" id="KW-0282">Flagellum</keyword>
<comment type="subcellular location">
    <subcellularLocation>
        <location evidence="4">Bacterial flagellum basal body</location>
    </subcellularLocation>
</comment>
<name>A0A0G3BWS0_9BURK</name>
<dbReference type="PATRIC" id="fig|413882.6.peg.4494"/>
<dbReference type="HAMAP" id="MF_01457">
    <property type="entry name" value="YcgR"/>
    <property type="match status" value="1"/>
</dbReference>
<feature type="domain" description="Type III secretion system flagellar brake protein YcgR PilZN" evidence="6">
    <location>
        <begin position="27"/>
        <end position="134"/>
    </location>
</feature>